<name>A0ABY3WVS4_9ACTN</name>
<evidence type="ECO:0000256" key="5">
    <source>
        <dbReference type="ARBA" id="ARBA00023210"/>
    </source>
</evidence>
<evidence type="ECO:0000256" key="2">
    <source>
        <dbReference type="ARBA" id="ARBA00009323"/>
    </source>
</evidence>
<proteinExistence type="inferred from homology"/>
<dbReference type="Proteomes" id="UP000828924">
    <property type="component" value="Chromosome"/>
</dbReference>
<protein>
    <submittedName>
        <fullName evidence="7">SsgA family sporulation/cell division regulator</fullName>
    </submittedName>
</protein>
<evidence type="ECO:0000256" key="3">
    <source>
        <dbReference type="ARBA" id="ARBA00022618"/>
    </source>
</evidence>
<keyword evidence="4" id="KW-0749">Sporulation</keyword>
<evidence type="ECO:0000256" key="4">
    <source>
        <dbReference type="ARBA" id="ARBA00022969"/>
    </source>
</evidence>
<dbReference type="EMBL" id="CP071872">
    <property type="protein sequence ID" value="UNM15641.1"/>
    <property type="molecule type" value="Genomic_DNA"/>
</dbReference>
<comment type="subcellular location">
    <subcellularLocation>
        <location evidence="1">Cell septum</location>
    </subcellularLocation>
</comment>
<dbReference type="InterPro" id="IPR038658">
    <property type="entry name" value="SsgB_sf"/>
</dbReference>
<accession>A0ABY3WVS4</accession>
<dbReference type="Gene3D" id="2.30.31.20">
    <property type="entry name" value="Sporulation-specific cell division protein SsgB"/>
    <property type="match status" value="1"/>
</dbReference>
<dbReference type="Pfam" id="PF04686">
    <property type="entry name" value="SsgA"/>
    <property type="match status" value="1"/>
</dbReference>
<dbReference type="InterPro" id="IPR006776">
    <property type="entry name" value="SsgB"/>
</dbReference>
<gene>
    <name evidence="7" type="ORF">J4032_33015</name>
</gene>
<keyword evidence="8" id="KW-1185">Reference proteome</keyword>
<evidence type="ECO:0000256" key="1">
    <source>
        <dbReference type="ARBA" id="ARBA00004431"/>
    </source>
</evidence>
<keyword evidence="6" id="KW-0131">Cell cycle</keyword>
<reference evidence="7 8" key="1">
    <citation type="submission" date="2021-03" db="EMBL/GenBank/DDBJ databases">
        <title>Complete genome of Streptomyces formicae strain 1H-GS9 (DSM 100524).</title>
        <authorList>
            <person name="Atanasov K.E."/>
            <person name="Altabella T."/>
            <person name="Ferrer A."/>
        </authorList>
    </citation>
    <scope>NUCLEOTIDE SEQUENCE [LARGE SCALE GENOMIC DNA]</scope>
    <source>
        <strain evidence="7 8">1H-GS9</strain>
    </source>
</reference>
<keyword evidence="5" id="KW-0717">Septation</keyword>
<organism evidence="7 8">
    <name type="scientific">Streptomyces formicae</name>
    <dbReference type="NCBI Taxonomy" id="1616117"/>
    <lineage>
        <taxon>Bacteria</taxon>
        <taxon>Bacillati</taxon>
        <taxon>Actinomycetota</taxon>
        <taxon>Actinomycetes</taxon>
        <taxon>Kitasatosporales</taxon>
        <taxon>Streptomycetaceae</taxon>
        <taxon>Streptomyces</taxon>
    </lineage>
</organism>
<evidence type="ECO:0000313" key="7">
    <source>
        <dbReference type="EMBL" id="UNM15641.1"/>
    </source>
</evidence>
<evidence type="ECO:0000256" key="6">
    <source>
        <dbReference type="ARBA" id="ARBA00023306"/>
    </source>
</evidence>
<dbReference type="RefSeq" id="WP_242337583.1">
    <property type="nucleotide sequence ID" value="NZ_CP071872.1"/>
</dbReference>
<comment type="similarity">
    <text evidence="2">Belongs to the SsgA family.</text>
</comment>
<keyword evidence="3" id="KW-0132">Cell division</keyword>
<sequence length="137" mass="14968">MSPAVERPSVEEHANAVAVEVHAKAVEVHAKARIVNDAPHYRSVPVALRYEPGDDPGTVRFAFPTGIVWTVPRELLETGLRAPARRGDVAIWPCGRAQVVVEFHSPEGVAVVQFDSRPLLRFLRHTHAEVAAPATKS</sequence>
<evidence type="ECO:0000313" key="8">
    <source>
        <dbReference type="Proteomes" id="UP000828924"/>
    </source>
</evidence>